<gene>
    <name evidence="8" type="ORF">A2714_04405</name>
</gene>
<evidence type="ECO:0000313" key="8">
    <source>
        <dbReference type="EMBL" id="OGM21780.1"/>
    </source>
</evidence>
<keyword evidence="5" id="KW-0378">Hydrolase</keyword>
<comment type="caution">
    <text evidence="8">The sequence shown here is derived from an EMBL/GenBank/DDBJ whole genome shotgun (WGS) entry which is preliminary data.</text>
</comment>
<dbReference type="PANTHER" id="PTHR34873:SF3">
    <property type="entry name" value="ADDICTION MODULE TOXIN, HICA FAMILY"/>
    <property type="match status" value="1"/>
</dbReference>
<evidence type="ECO:0000313" key="9">
    <source>
        <dbReference type="Proteomes" id="UP000178419"/>
    </source>
</evidence>
<protein>
    <recommendedName>
        <fullName evidence="10">Addiction module toxin, HicA family</fullName>
    </recommendedName>
</protein>
<dbReference type="Gene3D" id="3.30.920.30">
    <property type="entry name" value="Hypothetical protein"/>
    <property type="match status" value="1"/>
</dbReference>
<dbReference type="Proteomes" id="UP000178419">
    <property type="component" value="Unassembled WGS sequence"/>
</dbReference>
<proteinExistence type="inferred from homology"/>
<evidence type="ECO:0000256" key="1">
    <source>
        <dbReference type="ARBA" id="ARBA00006620"/>
    </source>
</evidence>
<dbReference type="EMBL" id="MGGE01000006">
    <property type="protein sequence ID" value="OGM21780.1"/>
    <property type="molecule type" value="Genomic_DNA"/>
</dbReference>
<comment type="similarity">
    <text evidence="1">Belongs to the HicA mRNA interferase family.</text>
</comment>
<keyword evidence="6" id="KW-0694">RNA-binding</keyword>
<dbReference type="GO" id="GO:0004519">
    <property type="term" value="F:endonuclease activity"/>
    <property type="evidence" value="ECO:0007669"/>
    <property type="project" value="UniProtKB-KW"/>
</dbReference>
<keyword evidence="2" id="KW-1277">Toxin-antitoxin system</keyword>
<dbReference type="GO" id="GO:0003729">
    <property type="term" value="F:mRNA binding"/>
    <property type="evidence" value="ECO:0007669"/>
    <property type="project" value="InterPro"/>
</dbReference>
<keyword evidence="4" id="KW-0255">Endonuclease</keyword>
<evidence type="ECO:0000256" key="6">
    <source>
        <dbReference type="ARBA" id="ARBA00022884"/>
    </source>
</evidence>
<dbReference type="InterPro" id="IPR012933">
    <property type="entry name" value="HicA_mRNA_interferase"/>
</dbReference>
<dbReference type="Pfam" id="PF07927">
    <property type="entry name" value="HicA_toxin"/>
    <property type="match status" value="1"/>
</dbReference>
<evidence type="ECO:0000256" key="7">
    <source>
        <dbReference type="ARBA" id="ARBA00023016"/>
    </source>
</evidence>
<dbReference type="GO" id="GO:0016787">
    <property type="term" value="F:hydrolase activity"/>
    <property type="evidence" value="ECO:0007669"/>
    <property type="project" value="UniProtKB-KW"/>
</dbReference>
<keyword evidence="7" id="KW-0346">Stress response</keyword>
<evidence type="ECO:0000256" key="3">
    <source>
        <dbReference type="ARBA" id="ARBA00022722"/>
    </source>
</evidence>
<sequence length="73" mass="8398">MARLPILKPTELICIIQKQGFIKDRQSGSHAIFVHTDGRWTSVPIHRKTIGKGLLRKILNDIKLSPEELRKKK</sequence>
<evidence type="ECO:0008006" key="10">
    <source>
        <dbReference type="Google" id="ProtNLM"/>
    </source>
</evidence>
<accession>A0A1F7Y3L8</accession>
<name>A0A1F7Y3L8_9BACT</name>
<keyword evidence="3" id="KW-0540">Nuclease</keyword>
<dbReference type="SUPFAM" id="SSF54786">
    <property type="entry name" value="YcfA/nrd intein domain"/>
    <property type="match status" value="1"/>
</dbReference>
<evidence type="ECO:0000256" key="2">
    <source>
        <dbReference type="ARBA" id="ARBA00022649"/>
    </source>
</evidence>
<evidence type="ECO:0000256" key="4">
    <source>
        <dbReference type="ARBA" id="ARBA00022759"/>
    </source>
</evidence>
<organism evidence="8 9">
    <name type="scientific">Candidatus Woesebacteria bacterium RIFCSPHIGHO2_01_FULL_38_9</name>
    <dbReference type="NCBI Taxonomy" id="1802492"/>
    <lineage>
        <taxon>Bacteria</taxon>
        <taxon>Candidatus Woeseibacteriota</taxon>
    </lineage>
</organism>
<dbReference type="PANTHER" id="PTHR34873">
    <property type="entry name" value="SSR1766 PROTEIN"/>
    <property type="match status" value="1"/>
</dbReference>
<dbReference type="InterPro" id="IPR038570">
    <property type="entry name" value="HicA_sf"/>
</dbReference>
<evidence type="ECO:0000256" key="5">
    <source>
        <dbReference type="ARBA" id="ARBA00022801"/>
    </source>
</evidence>
<reference evidence="8 9" key="1">
    <citation type="journal article" date="2016" name="Nat. Commun.">
        <title>Thousands of microbial genomes shed light on interconnected biogeochemical processes in an aquifer system.</title>
        <authorList>
            <person name="Anantharaman K."/>
            <person name="Brown C.T."/>
            <person name="Hug L.A."/>
            <person name="Sharon I."/>
            <person name="Castelle C.J."/>
            <person name="Probst A.J."/>
            <person name="Thomas B.C."/>
            <person name="Singh A."/>
            <person name="Wilkins M.J."/>
            <person name="Karaoz U."/>
            <person name="Brodie E.L."/>
            <person name="Williams K.H."/>
            <person name="Hubbard S.S."/>
            <person name="Banfield J.F."/>
        </authorList>
    </citation>
    <scope>NUCLEOTIDE SEQUENCE [LARGE SCALE GENOMIC DNA]</scope>
</reference>
<dbReference type="AlphaFoldDB" id="A0A1F7Y3L8"/>